<evidence type="ECO:0000313" key="6">
    <source>
        <dbReference type="EMBL" id="VVT57638.1"/>
    </source>
</evidence>
<dbReference type="GO" id="GO:0035861">
    <property type="term" value="C:site of double-strand break"/>
    <property type="evidence" value="ECO:0007669"/>
    <property type="project" value="TreeGrafter"/>
</dbReference>
<dbReference type="PANTHER" id="PTHR13989">
    <property type="entry name" value="REPLICATION PROTEIN A-RELATED"/>
    <property type="match status" value="1"/>
</dbReference>
<reference evidence="6 7" key="1">
    <citation type="submission" date="2019-09" db="EMBL/GenBank/DDBJ databases">
        <authorList>
            <person name="Brejova B."/>
        </authorList>
    </citation>
    <scope>NUCLEOTIDE SEQUENCE [LARGE SCALE GENOMIC DNA]</scope>
</reference>
<dbReference type="Gene3D" id="2.40.50.140">
    <property type="entry name" value="Nucleic acid-binding proteins"/>
    <property type="match status" value="1"/>
</dbReference>
<organism evidence="6 7">
    <name type="scientific">Magnusiomyces paraingens</name>
    <dbReference type="NCBI Taxonomy" id="2606893"/>
    <lineage>
        <taxon>Eukaryota</taxon>
        <taxon>Fungi</taxon>
        <taxon>Dikarya</taxon>
        <taxon>Ascomycota</taxon>
        <taxon>Saccharomycotina</taxon>
        <taxon>Dipodascomycetes</taxon>
        <taxon>Dipodascales</taxon>
        <taxon>Dipodascaceae</taxon>
        <taxon>Magnusiomyces</taxon>
    </lineage>
</organism>
<dbReference type="InterPro" id="IPR014892">
    <property type="entry name" value="RPA_C"/>
</dbReference>
<dbReference type="AlphaFoldDB" id="A0A5E8C6X7"/>
<accession>A0A5E8C6X7</accession>
<evidence type="ECO:0000256" key="3">
    <source>
        <dbReference type="ARBA" id="ARBA00023242"/>
    </source>
</evidence>
<name>A0A5E8C6X7_9ASCO</name>
<comment type="subcellular location">
    <subcellularLocation>
        <location evidence="1">Nucleus</location>
    </subcellularLocation>
</comment>
<dbReference type="InterPro" id="IPR040260">
    <property type="entry name" value="RFA2-like"/>
</dbReference>
<sequence>MSYEGGYFDNAGTSSSQPNPEVDRSAERAIRTVTVHQLLKAHTETPMDDVLELDNHPIKHVRFVARIIWKSEPYATNQQFRFEDGTGIISGKVLFKNDLSTAAPDDFDEAFSTDGGLNKKNTEKTEKYQLDFYYSIMASITRFNNSNSLTVNHMQPVTDFSQVAFSQLKAIREHIHFTKRQKKNGNNQGSNQPKQHGNNDLFVSGGGAGAGVDSSSASLASRIKTLLSSQQSPDGLHQDIIVAKVGGNKPAVEQVLRELIDQGDLYEVGDNHFALV</sequence>
<dbReference type="GO" id="GO:0005662">
    <property type="term" value="C:DNA replication factor A complex"/>
    <property type="evidence" value="ECO:0007669"/>
    <property type="project" value="TreeGrafter"/>
</dbReference>
<dbReference type="SUPFAM" id="SSF50249">
    <property type="entry name" value="Nucleic acid-binding proteins"/>
    <property type="match status" value="1"/>
</dbReference>
<dbReference type="InterPro" id="IPR012340">
    <property type="entry name" value="NA-bd_OB-fold"/>
</dbReference>
<evidence type="ECO:0000259" key="5">
    <source>
        <dbReference type="Pfam" id="PF08784"/>
    </source>
</evidence>
<evidence type="ECO:0000313" key="7">
    <source>
        <dbReference type="Proteomes" id="UP000398389"/>
    </source>
</evidence>
<evidence type="ECO:0000256" key="4">
    <source>
        <dbReference type="SAM" id="MobiDB-lite"/>
    </source>
</evidence>
<keyword evidence="7" id="KW-1185">Reference proteome</keyword>
<feature type="compositionally biased region" description="Low complexity" evidence="4">
    <location>
        <begin position="184"/>
        <end position="195"/>
    </location>
</feature>
<keyword evidence="2" id="KW-0238">DNA-binding</keyword>
<evidence type="ECO:0000256" key="1">
    <source>
        <dbReference type="ARBA" id="ARBA00004123"/>
    </source>
</evidence>
<proteinExistence type="predicted"/>
<feature type="domain" description="Replication protein A C-terminal" evidence="5">
    <location>
        <begin position="174"/>
        <end position="271"/>
    </location>
</feature>
<keyword evidence="3" id="KW-0539">Nucleus</keyword>
<dbReference type="Proteomes" id="UP000398389">
    <property type="component" value="Unassembled WGS sequence"/>
</dbReference>
<dbReference type="GO" id="GO:0006260">
    <property type="term" value="P:DNA replication"/>
    <property type="evidence" value="ECO:0007669"/>
    <property type="project" value="TreeGrafter"/>
</dbReference>
<dbReference type="OrthoDB" id="25571at2759"/>
<dbReference type="GO" id="GO:0003697">
    <property type="term" value="F:single-stranded DNA binding"/>
    <property type="evidence" value="ECO:0007669"/>
    <property type="project" value="TreeGrafter"/>
</dbReference>
<dbReference type="GO" id="GO:0000724">
    <property type="term" value="P:double-strand break repair via homologous recombination"/>
    <property type="evidence" value="ECO:0007669"/>
    <property type="project" value="TreeGrafter"/>
</dbReference>
<feature type="region of interest" description="Disordered" evidence="4">
    <location>
        <begin position="178"/>
        <end position="209"/>
    </location>
</feature>
<dbReference type="GO" id="GO:0000781">
    <property type="term" value="C:chromosome, telomeric region"/>
    <property type="evidence" value="ECO:0007669"/>
    <property type="project" value="TreeGrafter"/>
</dbReference>
<dbReference type="EMBL" id="CABVLU010000005">
    <property type="protein sequence ID" value="VVT57638.1"/>
    <property type="molecule type" value="Genomic_DNA"/>
</dbReference>
<dbReference type="Pfam" id="PF08784">
    <property type="entry name" value="RPA_C"/>
    <property type="match status" value="1"/>
</dbReference>
<protein>
    <recommendedName>
        <fullName evidence="5">Replication protein A C-terminal domain-containing protein</fullName>
    </recommendedName>
</protein>
<feature type="region of interest" description="Disordered" evidence="4">
    <location>
        <begin position="1"/>
        <end position="24"/>
    </location>
</feature>
<gene>
    <name evidence="6" type="ORF">SAPINGB_P005795</name>
</gene>
<dbReference type="PANTHER" id="PTHR13989:SF16">
    <property type="entry name" value="REPLICATION PROTEIN A2"/>
    <property type="match status" value="1"/>
</dbReference>
<dbReference type="GO" id="GO:0006289">
    <property type="term" value="P:nucleotide-excision repair"/>
    <property type="evidence" value="ECO:0007669"/>
    <property type="project" value="TreeGrafter"/>
</dbReference>
<evidence type="ECO:0000256" key="2">
    <source>
        <dbReference type="ARBA" id="ARBA00023125"/>
    </source>
</evidence>
<dbReference type="GeneID" id="43584609"/>
<dbReference type="RefSeq" id="XP_031856400.1">
    <property type="nucleotide sequence ID" value="XM_032000509.1"/>
</dbReference>